<feature type="domain" description="BPL/LPL catalytic" evidence="1">
    <location>
        <begin position="29"/>
        <end position="195"/>
    </location>
</feature>
<keyword evidence="3" id="KW-0150">Chloroplast</keyword>
<dbReference type="SUPFAM" id="SSF55681">
    <property type="entry name" value="Class II aaRS and biotin synthetases"/>
    <property type="match status" value="1"/>
</dbReference>
<dbReference type="GO" id="GO:0009249">
    <property type="term" value="P:protein lipoylation"/>
    <property type="evidence" value="ECO:0007669"/>
    <property type="project" value="TreeGrafter"/>
</dbReference>
<dbReference type="GO" id="GO:0033819">
    <property type="term" value="F:lipoyl(octanoyl) transferase activity"/>
    <property type="evidence" value="ECO:0007669"/>
    <property type="project" value="TreeGrafter"/>
</dbReference>
<dbReference type="PANTHER" id="PTHR10993">
    <property type="entry name" value="OCTANOYLTRANSFERASE"/>
    <property type="match status" value="1"/>
</dbReference>
<protein>
    <submittedName>
        <fullName evidence="3">Lipoate-protein ligase B</fullName>
    </submittedName>
</protein>
<organism evidence="3">
    <name type="scientific">Cyanidioschyzon merolae</name>
    <name type="common">Red alga</name>
    <dbReference type="NCBI Taxonomy" id="45157"/>
    <lineage>
        <taxon>Eukaryota</taxon>
        <taxon>Rhodophyta</taxon>
        <taxon>Bangiophyceae</taxon>
        <taxon>Cyanidiales</taxon>
        <taxon>Cyanidiaceae</taxon>
        <taxon>Cyanidioschyzon</taxon>
    </lineage>
</organism>
<dbReference type="EMBL" id="MK231135">
    <property type="protein sequence ID" value="QFV17125.1"/>
    <property type="molecule type" value="Genomic_DNA"/>
</dbReference>
<name>A0A5P9RTN1_CYAME</name>
<dbReference type="Pfam" id="PF21948">
    <property type="entry name" value="LplA-B_cat"/>
    <property type="match status" value="1"/>
</dbReference>
<reference evidence="3" key="2">
    <citation type="submission" date="2018-11" db="EMBL/GenBank/DDBJ databases">
        <title>Complete Plastid Genome of Cyanidioschyzon merolae Isolate 5578.</title>
        <authorList>
            <person name="Bi G."/>
        </authorList>
    </citation>
    <scope>NUCLEOTIDE SEQUENCE</scope>
</reference>
<dbReference type="PANTHER" id="PTHR10993:SF7">
    <property type="entry name" value="LIPOYLTRANSFERASE 2, MITOCHONDRIAL-RELATED"/>
    <property type="match status" value="1"/>
</dbReference>
<reference evidence="2" key="1">
    <citation type="submission" date="2018-11" db="EMBL/GenBank/DDBJ databases">
        <title>Complete Plastid Genome of Cyanidioschyzon merolae Isolate 5508.</title>
        <authorList>
            <person name="Bi G."/>
        </authorList>
    </citation>
    <scope>NUCLEOTIDE SEQUENCE</scope>
    <source>
        <strain evidence="2">5508</strain>
    </source>
</reference>
<dbReference type="Gene3D" id="3.30.930.10">
    <property type="entry name" value="Bira Bifunctional Protein, Domain 2"/>
    <property type="match status" value="1"/>
</dbReference>
<evidence type="ECO:0000259" key="1">
    <source>
        <dbReference type="PROSITE" id="PS51733"/>
    </source>
</evidence>
<keyword evidence="3" id="KW-0436">Ligase</keyword>
<accession>A0A5P9RTN1</accession>
<dbReference type="InterPro" id="IPR045864">
    <property type="entry name" value="aa-tRNA-synth_II/BPL/LPL"/>
</dbReference>
<dbReference type="AlphaFoldDB" id="A0A5P9RTN1"/>
<geneLocation type="chloroplast" evidence="3"/>
<keyword evidence="3" id="KW-0934">Plastid</keyword>
<dbReference type="PROSITE" id="PS51733">
    <property type="entry name" value="BPL_LPL_CATALYTIC"/>
    <property type="match status" value="1"/>
</dbReference>
<gene>
    <name evidence="3" type="primary">lipB</name>
</gene>
<sequence length="195" mass="22458">MIMKLGSPTIHLSVSSFELTWIWQKSITFRDANFHLICQHATVFTFGHGARLTYAKRFVNRHRIDRGGEIAYHDAGHLLFYALIPCQQLPLHLNALHSTAASILRALRLHNYIFDQGIWLDQSKWMSIGIKLIRVHSRVHFLHGICLPIASYLPPDFHPCHLPHAHLTSLETYRPYVSCCQSRYCLSISAKQNFS</sequence>
<evidence type="ECO:0000313" key="2">
    <source>
        <dbReference type="EMBL" id="QFV16946.1"/>
    </source>
</evidence>
<dbReference type="InterPro" id="IPR004143">
    <property type="entry name" value="BPL_LPL_catalytic"/>
</dbReference>
<evidence type="ECO:0000313" key="3">
    <source>
        <dbReference type="EMBL" id="QFV17125.1"/>
    </source>
</evidence>
<dbReference type="EMBL" id="MK231134">
    <property type="protein sequence ID" value="QFV16946.1"/>
    <property type="molecule type" value="Genomic_DNA"/>
</dbReference>
<proteinExistence type="predicted"/>
<dbReference type="GO" id="GO:0016874">
    <property type="term" value="F:ligase activity"/>
    <property type="evidence" value="ECO:0007669"/>
    <property type="project" value="UniProtKB-KW"/>
</dbReference>